<organism evidence="2 3">
    <name type="scientific">Raineya orbicola</name>
    <dbReference type="NCBI Taxonomy" id="2016530"/>
    <lineage>
        <taxon>Bacteria</taxon>
        <taxon>Pseudomonadati</taxon>
        <taxon>Bacteroidota</taxon>
        <taxon>Cytophagia</taxon>
        <taxon>Cytophagales</taxon>
        <taxon>Raineyaceae</taxon>
        <taxon>Raineya</taxon>
    </lineage>
</organism>
<keyword evidence="1" id="KW-0472">Membrane</keyword>
<dbReference type="Proteomes" id="UP000233387">
    <property type="component" value="Unassembled WGS sequence"/>
</dbReference>
<comment type="caution">
    <text evidence="2">The sequence shown here is derived from an EMBL/GenBank/DDBJ whole genome shotgun (WGS) entry which is preliminary data.</text>
</comment>
<keyword evidence="1" id="KW-0812">Transmembrane</keyword>
<dbReference type="EMBL" id="NKXO01000005">
    <property type="protein sequence ID" value="PKQ70547.1"/>
    <property type="molecule type" value="Genomic_DNA"/>
</dbReference>
<evidence type="ECO:0000313" key="2">
    <source>
        <dbReference type="EMBL" id="PKQ70547.1"/>
    </source>
</evidence>
<proteinExistence type="predicted"/>
<name>A0A2N3IJR2_9BACT</name>
<protein>
    <submittedName>
        <fullName evidence="2">Uncharacterized protein</fullName>
    </submittedName>
</protein>
<keyword evidence="3" id="KW-1185">Reference proteome</keyword>
<reference evidence="2 3" key="1">
    <citation type="submission" date="2017-06" db="EMBL/GenBank/DDBJ databases">
        <title>Raineya orbicola gen. nov., sp. nov. a slightly thermophilic bacterium of the phylum Bacteroidetes and the description of Raineyaceae fam. nov.</title>
        <authorList>
            <person name="Albuquerque L."/>
            <person name="Polonia A.R.M."/>
            <person name="Barroso C."/>
            <person name="Froufe H.J.C."/>
            <person name="Lage O."/>
            <person name="Lobo-Da-Cunha A."/>
            <person name="Egas C."/>
            <person name="Da Costa M.S."/>
        </authorList>
    </citation>
    <scope>NUCLEOTIDE SEQUENCE [LARGE SCALE GENOMIC DNA]</scope>
    <source>
        <strain evidence="2 3">SPSPC-11</strain>
    </source>
</reference>
<sequence length="74" mass="8938">MKRLNQEQSQNLIFFKFFAVILISIFLWKLGESFWKTHQEISFQKPFQEKMTERVQELTPLSAIWQFLGSLLSR</sequence>
<dbReference type="AlphaFoldDB" id="A0A2N3IJR2"/>
<feature type="transmembrane region" description="Helical" evidence="1">
    <location>
        <begin position="12"/>
        <end position="30"/>
    </location>
</feature>
<accession>A0A2N3IJR2</accession>
<evidence type="ECO:0000313" key="3">
    <source>
        <dbReference type="Proteomes" id="UP000233387"/>
    </source>
</evidence>
<gene>
    <name evidence="2" type="ORF">Rain11_0467</name>
</gene>
<keyword evidence="1" id="KW-1133">Transmembrane helix</keyword>
<evidence type="ECO:0000256" key="1">
    <source>
        <dbReference type="SAM" id="Phobius"/>
    </source>
</evidence>